<dbReference type="Gene3D" id="3.40.720.10">
    <property type="entry name" value="Alkaline Phosphatase, subunit A"/>
    <property type="match status" value="1"/>
</dbReference>
<dbReference type="GO" id="GO:0004065">
    <property type="term" value="F:arylsulfatase activity"/>
    <property type="evidence" value="ECO:0007669"/>
    <property type="project" value="UniProtKB-EC"/>
</dbReference>
<proteinExistence type="inferred from homology"/>
<evidence type="ECO:0000256" key="2">
    <source>
        <dbReference type="SAM" id="SignalP"/>
    </source>
</evidence>
<dbReference type="SUPFAM" id="SSF53649">
    <property type="entry name" value="Alkaline phosphatase-like"/>
    <property type="match status" value="1"/>
</dbReference>
<accession>A2C6R9</accession>
<evidence type="ECO:0000313" key="5">
    <source>
        <dbReference type="Proteomes" id="UP000002274"/>
    </source>
</evidence>
<dbReference type="InterPro" id="IPR017850">
    <property type="entry name" value="Alkaline_phosphatase_core_sf"/>
</dbReference>
<keyword evidence="4" id="KW-0378">Hydrolase</keyword>
<dbReference type="Pfam" id="PF00884">
    <property type="entry name" value="Sulfatase"/>
    <property type="match status" value="1"/>
</dbReference>
<organism evidence="4 5">
    <name type="scientific">Prochlorococcus marinus (strain MIT 9303)</name>
    <dbReference type="NCBI Taxonomy" id="59922"/>
    <lineage>
        <taxon>Bacteria</taxon>
        <taxon>Bacillati</taxon>
        <taxon>Cyanobacteriota</taxon>
        <taxon>Cyanophyceae</taxon>
        <taxon>Synechococcales</taxon>
        <taxon>Prochlorococcaceae</taxon>
        <taxon>Prochlorococcus</taxon>
    </lineage>
</organism>
<dbReference type="EMBL" id="CP000554">
    <property type="protein sequence ID" value="ABM77179.1"/>
    <property type="molecule type" value="Genomic_DNA"/>
</dbReference>
<evidence type="ECO:0000256" key="1">
    <source>
        <dbReference type="ARBA" id="ARBA00008779"/>
    </source>
</evidence>
<reference evidence="4 5" key="1">
    <citation type="journal article" date="2007" name="PLoS Genet.">
        <title>Patterns and implications of gene gain and loss in the evolution of Prochlorococcus.</title>
        <authorList>
            <person name="Kettler G.C."/>
            <person name="Martiny A.C."/>
            <person name="Huang K."/>
            <person name="Zucker J."/>
            <person name="Coleman M.L."/>
            <person name="Rodrigue S."/>
            <person name="Chen F."/>
            <person name="Lapidus A."/>
            <person name="Ferriera S."/>
            <person name="Johnson J."/>
            <person name="Steglich C."/>
            <person name="Church G.M."/>
            <person name="Richardson P."/>
            <person name="Chisholm S.W."/>
        </authorList>
    </citation>
    <scope>NUCLEOTIDE SEQUENCE [LARGE SCALE GENOMIC DNA]</scope>
    <source>
        <strain evidence="4 5">MIT 9303</strain>
    </source>
</reference>
<keyword evidence="2" id="KW-0732">Signal</keyword>
<gene>
    <name evidence="4" type="ordered locus">P9303_04271</name>
</gene>
<dbReference type="InterPro" id="IPR050738">
    <property type="entry name" value="Sulfatase"/>
</dbReference>
<evidence type="ECO:0000259" key="3">
    <source>
        <dbReference type="Pfam" id="PF00884"/>
    </source>
</evidence>
<dbReference type="Gene3D" id="3.30.1120.10">
    <property type="match status" value="1"/>
</dbReference>
<dbReference type="PANTHER" id="PTHR42693:SF43">
    <property type="entry name" value="BLL2667 PROTEIN"/>
    <property type="match status" value="1"/>
</dbReference>
<evidence type="ECO:0000313" key="4">
    <source>
        <dbReference type="EMBL" id="ABM77179.1"/>
    </source>
</evidence>
<sequence>MKFRMLLWLACIISFTATSATNAEEINRRRLPIADPYPQKVDERLPSQVKMPRQHVVEAPKGAPNVVVILLDDVGFGAPSPFGGVVQMPALQELANNGLSYNRFHTSALCAPTRAALKAGRNHHVMNMGSIPEIATGYAGNTTFVPNYAEPVAEILRLNGYNTGAFGKWHETPGRETTAAGPQTRWPTRQGFEKFYGFIGAEENMYEPSLHDGVTIIDYPDREDYHFLEDMTDQAIAWMRQQQGLRPDKPFFIYYASAGSHAPHHVRPEWIKKYKGKFDKGWDVIREETLANQIAKGVVPPNTQLAKKPASVPNWDDLSDVQKRMFARQAEVFAAFTEYTDYQAGRLIQAIDDLGELDNTLVIYISGDNGTSSEGNQTGNWNWGHMFNGIPETLEAQLEHYDNWGDQNTYPHMAVGWAIAFDTPFAFTKQIAGDFGGTRNGTVIHWPEAIKSKGEIRDQFSHVIDVAPTILEAAGLPMPEQINGIAQIPMQGTSLVYSFDNADAPERHKVQYFEVVGNRGIYQDGWMARATVGLPWEAPKKMHSVAKDDGWELYDTRNDFSLANNLATQYPERLEAMKRLFLKEAIANQVLPLDDRLLQRLVPSVAGRPTIMGSSRTQLDLYPGSWDLVEDAILNVKNVSNSITAKVDIDSSQDANGVIMAQGSRFGGWSLYVEDGYPAYAYNYLGNLHTFRSKEKLSSGNRKIRFEMDYDGGGAGKGADVRLLVDDKVTSTGRVEATVGTRFSIDEGADVGMDRGSPVAKRVIGDQRFSAFNGTINKVTLEIYPQ</sequence>
<dbReference type="InterPro" id="IPR000917">
    <property type="entry name" value="Sulfatase_N"/>
</dbReference>
<feature type="chain" id="PRO_5002642892" evidence="2">
    <location>
        <begin position="24"/>
        <end position="786"/>
    </location>
</feature>
<comment type="similarity">
    <text evidence="1">Belongs to the sulfatase family.</text>
</comment>
<dbReference type="KEGG" id="pmf:P9303_04271"/>
<feature type="signal peptide" evidence="2">
    <location>
        <begin position="1"/>
        <end position="23"/>
    </location>
</feature>
<name>A2C6R9_PROM3</name>
<dbReference type="PANTHER" id="PTHR42693">
    <property type="entry name" value="ARYLSULFATASE FAMILY MEMBER"/>
    <property type="match status" value="1"/>
</dbReference>
<dbReference type="Proteomes" id="UP000002274">
    <property type="component" value="Chromosome"/>
</dbReference>
<dbReference type="EC" id="3.1.6.1" evidence="4"/>
<dbReference type="STRING" id="59922.P9303_04271"/>
<feature type="domain" description="Sulfatase N-terminal" evidence="3">
    <location>
        <begin position="64"/>
        <end position="475"/>
    </location>
</feature>
<dbReference type="BioCyc" id="PMAR59922:G1G80-397-MONOMER"/>
<dbReference type="HOGENOM" id="CLU_006332_11_0_3"/>
<dbReference type="CDD" id="cd16025">
    <property type="entry name" value="PAS_like"/>
    <property type="match status" value="1"/>
</dbReference>
<protein>
    <submittedName>
        <fullName evidence="4">Sulfatase</fullName>
        <ecNumber evidence="4">3.1.6.1</ecNumber>
    </submittedName>
</protein>
<dbReference type="AlphaFoldDB" id="A2C6R9"/>